<comment type="caution">
    <text evidence="2">The sequence shown here is derived from an EMBL/GenBank/DDBJ whole genome shotgun (WGS) entry which is preliminary data.</text>
</comment>
<dbReference type="EMBL" id="JBHTBN010000006">
    <property type="protein sequence ID" value="MFC7358369.1"/>
    <property type="molecule type" value="Genomic_DNA"/>
</dbReference>
<dbReference type="RefSeq" id="WP_380218330.1">
    <property type="nucleotide sequence ID" value="NZ_JBHTBN010000006.1"/>
</dbReference>
<evidence type="ECO:0000313" key="3">
    <source>
        <dbReference type="Proteomes" id="UP001596415"/>
    </source>
</evidence>
<gene>
    <name evidence="2" type="ORF">ACFQO1_11775</name>
</gene>
<dbReference type="Gene3D" id="3.10.450.50">
    <property type="match status" value="1"/>
</dbReference>
<keyword evidence="1" id="KW-0732">Signal</keyword>
<feature type="chain" id="PRO_5045771870" evidence="1">
    <location>
        <begin position="23"/>
        <end position="142"/>
    </location>
</feature>
<feature type="signal peptide" evidence="1">
    <location>
        <begin position="1"/>
        <end position="22"/>
    </location>
</feature>
<dbReference type="SUPFAM" id="SSF54427">
    <property type="entry name" value="NTF2-like"/>
    <property type="match status" value="1"/>
</dbReference>
<dbReference type="Pfam" id="PF12893">
    <property type="entry name" value="Lumazine_bd_2"/>
    <property type="match status" value="1"/>
</dbReference>
<protein>
    <submittedName>
        <fullName evidence="2">Nuclear transport factor 2 family protein</fullName>
    </submittedName>
</protein>
<dbReference type="Proteomes" id="UP001596415">
    <property type="component" value="Unassembled WGS sequence"/>
</dbReference>
<reference evidence="3" key="1">
    <citation type="journal article" date="2019" name="Int. J. Syst. Evol. Microbiol.">
        <title>The Global Catalogue of Microorganisms (GCM) 10K type strain sequencing project: providing services to taxonomists for standard genome sequencing and annotation.</title>
        <authorList>
            <consortium name="The Broad Institute Genomics Platform"/>
            <consortium name="The Broad Institute Genome Sequencing Center for Infectious Disease"/>
            <person name="Wu L."/>
            <person name="Ma J."/>
        </authorList>
    </citation>
    <scope>NUCLEOTIDE SEQUENCE [LARGE SCALE GENOMIC DNA]</scope>
    <source>
        <strain evidence="3">CGMCC 1.16306</strain>
    </source>
</reference>
<sequence>MKKSLLIAFITLVSICSLSAQSDQNTTDLEAITATLNDYIDGTSNGEIDRLKQAFHPDFNLYTVVADTLRIRNGAEYISYFKEGEKNNRKGKILAIDHENYAATAKVEIEIPDRAVYIDYFLLLKYRGAWKIVHKSYTQRFH</sequence>
<evidence type="ECO:0000256" key="1">
    <source>
        <dbReference type="SAM" id="SignalP"/>
    </source>
</evidence>
<evidence type="ECO:0000313" key="2">
    <source>
        <dbReference type="EMBL" id="MFC7358369.1"/>
    </source>
</evidence>
<keyword evidence="3" id="KW-1185">Reference proteome</keyword>
<dbReference type="InterPro" id="IPR039437">
    <property type="entry name" value="FrzH/put_lumazine-bd"/>
</dbReference>
<name>A0ABW2MXZ5_9FLAO</name>
<organism evidence="2 3">
    <name type="scientific">Jejudonia soesokkakensis</name>
    <dbReference type="NCBI Taxonomy" id="1323432"/>
    <lineage>
        <taxon>Bacteria</taxon>
        <taxon>Pseudomonadati</taxon>
        <taxon>Bacteroidota</taxon>
        <taxon>Flavobacteriia</taxon>
        <taxon>Flavobacteriales</taxon>
        <taxon>Flavobacteriaceae</taxon>
        <taxon>Jejudonia</taxon>
    </lineage>
</organism>
<accession>A0ABW2MXZ5</accession>
<proteinExistence type="predicted"/>
<dbReference type="InterPro" id="IPR032710">
    <property type="entry name" value="NTF2-like_dom_sf"/>
</dbReference>